<evidence type="ECO:0000313" key="2">
    <source>
        <dbReference type="EMBL" id="KAF9507182.1"/>
    </source>
</evidence>
<dbReference type="Gene3D" id="3.40.720.10">
    <property type="entry name" value="Alkaline Phosphatase, subunit A"/>
    <property type="match status" value="2"/>
</dbReference>
<dbReference type="CDD" id="cd16018">
    <property type="entry name" value="Enpp"/>
    <property type="match status" value="1"/>
</dbReference>
<feature type="compositionally biased region" description="Basic and acidic residues" evidence="1">
    <location>
        <begin position="437"/>
        <end position="452"/>
    </location>
</feature>
<dbReference type="Pfam" id="PF01663">
    <property type="entry name" value="Phosphodiest"/>
    <property type="match status" value="1"/>
</dbReference>
<sequence>MPYPPKEITGLLCVTGLYAESHGIVANNFYDPVSNSSFHYSDPTIHYNSSWWGGTPIWETVSKAGLISANLMWPGPIKTRNGISPTYFVPWKDHVPLQEKHDKIMEWIDLPFDVRPQLILEVDEFAASIHASLRERHLENIVDVIFVSDHGMADTSNTRLIYLDDVMGTDHVAEIEHEDGWPSVGLRMSPRANTTEVFGSLALFGTCNVRSPAMHVYTAETMPERYHLSARNNERIAPIYINHGYDNDEPSMHAAFVADGPFTTLLKRRRRARSSFLLRSLPVWMRRRIAPRWIRDADVDTLRRRGEPQIIEGFENVEVYGLIVKLLGIEPRFAAATNGTVGFWERLSYKAEIPFLSGSSKTTSKNVQKDSGHRSILRRFDAAEICLNITQSFIEPRQHNQHVLQKTCQRATDTVGSVYDSSHIRHNIRTIIKKGRAGVEVEPRPADEKRTEGLVTRDTTQPRLGDDTASDHN</sequence>
<dbReference type="GO" id="GO:0047429">
    <property type="term" value="F:nucleoside triphosphate diphosphatase activity"/>
    <property type="evidence" value="ECO:0007669"/>
    <property type="project" value="TreeGrafter"/>
</dbReference>
<keyword evidence="3" id="KW-1185">Reference proteome</keyword>
<feature type="compositionally biased region" description="Basic and acidic residues" evidence="1">
    <location>
        <begin position="464"/>
        <end position="473"/>
    </location>
</feature>
<dbReference type="EMBL" id="MU129088">
    <property type="protein sequence ID" value="KAF9507182.1"/>
    <property type="molecule type" value="Genomic_DNA"/>
</dbReference>
<dbReference type="OrthoDB" id="415411at2759"/>
<dbReference type="InterPro" id="IPR002591">
    <property type="entry name" value="Phosphodiest/P_Trfase"/>
</dbReference>
<dbReference type="SUPFAM" id="SSF53649">
    <property type="entry name" value="Alkaline phosphatase-like"/>
    <property type="match status" value="1"/>
</dbReference>
<dbReference type="GO" id="GO:0017111">
    <property type="term" value="F:ribonucleoside triphosphate phosphatase activity"/>
    <property type="evidence" value="ECO:0007669"/>
    <property type="project" value="TreeGrafter"/>
</dbReference>
<reference evidence="2" key="1">
    <citation type="journal article" date="2020" name="Nat. Commun.">
        <title>Large-scale genome sequencing of mycorrhizal fungi provides insights into the early evolution of symbiotic traits.</title>
        <authorList>
            <person name="Miyauchi S."/>
            <person name="Kiss E."/>
            <person name="Kuo A."/>
            <person name="Drula E."/>
            <person name="Kohler A."/>
            <person name="Sanchez-Garcia M."/>
            <person name="Morin E."/>
            <person name="Andreopoulos B."/>
            <person name="Barry K.W."/>
            <person name="Bonito G."/>
            <person name="Buee M."/>
            <person name="Carver A."/>
            <person name="Chen C."/>
            <person name="Cichocki N."/>
            <person name="Clum A."/>
            <person name="Culley D."/>
            <person name="Crous P.W."/>
            <person name="Fauchery L."/>
            <person name="Girlanda M."/>
            <person name="Hayes R.D."/>
            <person name="Keri Z."/>
            <person name="LaButti K."/>
            <person name="Lipzen A."/>
            <person name="Lombard V."/>
            <person name="Magnuson J."/>
            <person name="Maillard F."/>
            <person name="Murat C."/>
            <person name="Nolan M."/>
            <person name="Ohm R.A."/>
            <person name="Pangilinan J."/>
            <person name="Pereira M.F."/>
            <person name="Perotto S."/>
            <person name="Peter M."/>
            <person name="Pfister S."/>
            <person name="Riley R."/>
            <person name="Sitrit Y."/>
            <person name="Stielow J.B."/>
            <person name="Szollosi G."/>
            <person name="Zifcakova L."/>
            <person name="Stursova M."/>
            <person name="Spatafora J.W."/>
            <person name="Tedersoo L."/>
            <person name="Vaario L.M."/>
            <person name="Yamada A."/>
            <person name="Yan M."/>
            <person name="Wang P."/>
            <person name="Xu J."/>
            <person name="Bruns T."/>
            <person name="Baldrian P."/>
            <person name="Vilgalys R."/>
            <person name="Dunand C."/>
            <person name="Henrissat B."/>
            <person name="Grigoriev I.V."/>
            <person name="Hibbett D."/>
            <person name="Nagy L.G."/>
            <person name="Martin F.M."/>
        </authorList>
    </citation>
    <scope>NUCLEOTIDE SEQUENCE</scope>
    <source>
        <strain evidence="2">UP504</strain>
    </source>
</reference>
<comment type="caution">
    <text evidence="2">The sequence shown here is derived from an EMBL/GenBank/DDBJ whole genome shotgun (WGS) entry which is preliminary data.</text>
</comment>
<dbReference type="PANTHER" id="PTHR10151">
    <property type="entry name" value="ECTONUCLEOTIDE PYROPHOSPHATASE/PHOSPHODIESTERASE"/>
    <property type="match status" value="1"/>
</dbReference>
<accession>A0A9P6AKE7</accession>
<proteinExistence type="predicted"/>
<gene>
    <name evidence="2" type="ORF">BS47DRAFT_1366794</name>
</gene>
<dbReference type="InterPro" id="IPR017850">
    <property type="entry name" value="Alkaline_phosphatase_core_sf"/>
</dbReference>
<evidence type="ECO:0000313" key="3">
    <source>
        <dbReference type="Proteomes" id="UP000886523"/>
    </source>
</evidence>
<dbReference type="AlphaFoldDB" id="A0A9P6AKE7"/>
<protein>
    <submittedName>
        <fullName evidence="2">Uncharacterized protein</fullName>
    </submittedName>
</protein>
<organism evidence="2 3">
    <name type="scientific">Hydnum rufescens UP504</name>
    <dbReference type="NCBI Taxonomy" id="1448309"/>
    <lineage>
        <taxon>Eukaryota</taxon>
        <taxon>Fungi</taxon>
        <taxon>Dikarya</taxon>
        <taxon>Basidiomycota</taxon>
        <taxon>Agaricomycotina</taxon>
        <taxon>Agaricomycetes</taxon>
        <taxon>Cantharellales</taxon>
        <taxon>Hydnaceae</taxon>
        <taxon>Hydnum</taxon>
    </lineage>
</organism>
<dbReference type="GO" id="GO:0009141">
    <property type="term" value="P:nucleoside triphosphate metabolic process"/>
    <property type="evidence" value="ECO:0007669"/>
    <property type="project" value="TreeGrafter"/>
</dbReference>
<name>A0A9P6AKE7_9AGAM</name>
<dbReference type="Proteomes" id="UP000886523">
    <property type="component" value="Unassembled WGS sequence"/>
</dbReference>
<dbReference type="PANTHER" id="PTHR10151:SF120">
    <property type="entry name" value="BIS(5'-ADENOSYL)-TRIPHOSPHATASE"/>
    <property type="match status" value="1"/>
</dbReference>
<evidence type="ECO:0000256" key="1">
    <source>
        <dbReference type="SAM" id="MobiDB-lite"/>
    </source>
</evidence>
<feature type="region of interest" description="Disordered" evidence="1">
    <location>
        <begin position="436"/>
        <end position="473"/>
    </location>
</feature>